<dbReference type="AlphaFoldDB" id="A0A1W2B5E0"/>
<evidence type="ECO:0000313" key="3">
    <source>
        <dbReference type="Proteomes" id="UP000192393"/>
    </source>
</evidence>
<dbReference type="GO" id="GO:0098797">
    <property type="term" value="C:plasma membrane protein complex"/>
    <property type="evidence" value="ECO:0007669"/>
    <property type="project" value="TreeGrafter"/>
</dbReference>
<proteinExistence type="predicted"/>
<gene>
    <name evidence="2" type="ORF">SAMN06296427_105286</name>
</gene>
<dbReference type="GO" id="GO:0055085">
    <property type="term" value="P:transmembrane transport"/>
    <property type="evidence" value="ECO:0007669"/>
    <property type="project" value="InterPro"/>
</dbReference>
<organism evidence="2 3">
    <name type="scientific">Moheibacter sediminis</name>
    <dbReference type="NCBI Taxonomy" id="1434700"/>
    <lineage>
        <taxon>Bacteria</taxon>
        <taxon>Pseudomonadati</taxon>
        <taxon>Bacteroidota</taxon>
        <taxon>Flavobacteriia</taxon>
        <taxon>Flavobacteriales</taxon>
        <taxon>Weeksellaceae</taxon>
        <taxon>Moheibacter</taxon>
    </lineage>
</organism>
<dbReference type="InterPro" id="IPR037682">
    <property type="entry name" value="TonB_C"/>
</dbReference>
<dbReference type="PANTHER" id="PTHR33446:SF2">
    <property type="entry name" value="PROTEIN TONB"/>
    <property type="match status" value="1"/>
</dbReference>
<dbReference type="STRING" id="1434700.SAMN06296427_105286"/>
<protein>
    <submittedName>
        <fullName evidence="2">TonB protein C-terminal</fullName>
    </submittedName>
</protein>
<name>A0A1W2B5E0_9FLAO</name>
<reference evidence="2 3" key="1">
    <citation type="submission" date="2017-04" db="EMBL/GenBank/DDBJ databases">
        <authorList>
            <person name="Afonso C.L."/>
            <person name="Miller P.J."/>
            <person name="Scott M.A."/>
            <person name="Spackman E."/>
            <person name="Goraichik I."/>
            <person name="Dimitrov K.M."/>
            <person name="Suarez D.L."/>
            <person name="Swayne D.E."/>
        </authorList>
    </citation>
    <scope>NUCLEOTIDE SEQUENCE [LARGE SCALE GENOMIC DNA]</scope>
    <source>
        <strain evidence="2 3">CGMCC 1.12708</strain>
    </source>
</reference>
<dbReference type="PANTHER" id="PTHR33446">
    <property type="entry name" value="PROTEIN TONB-RELATED"/>
    <property type="match status" value="1"/>
</dbReference>
<keyword evidence="3" id="KW-1185">Reference proteome</keyword>
<accession>A0A1W2B5E0</accession>
<dbReference type="Gene3D" id="3.30.1150.10">
    <property type="match status" value="1"/>
</dbReference>
<dbReference type="EMBL" id="FWXS01000005">
    <property type="protein sequence ID" value="SMC68146.1"/>
    <property type="molecule type" value="Genomic_DNA"/>
</dbReference>
<dbReference type="SUPFAM" id="SSF74653">
    <property type="entry name" value="TolA/TonB C-terminal domain"/>
    <property type="match status" value="1"/>
</dbReference>
<dbReference type="GO" id="GO:0031992">
    <property type="term" value="F:energy transducer activity"/>
    <property type="evidence" value="ECO:0007669"/>
    <property type="project" value="TreeGrafter"/>
</dbReference>
<dbReference type="Pfam" id="PF03544">
    <property type="entry name" value="TonB_C"/>
    <property type="match status" value="1"/>
</dbReference>
<evidence type="ECO:0000313" key="2">
    <source>
        <dbReference type="EMBL" id="SMC68146.1"/>
    </source>
</evidence>
<dbReference type="InterPro" id="IPR051045">
    <property type="entry name" value="TonB-dependent_transducer"/>
</dbReference>
<evidence type="ECO:0000259" key="1">
    <source>
        <dbReference type="Pfam" id="PF03544"/>
    </source>
</evidence>
<feature type="domain" description="TonB C-terminal" evidence="1">
    <location>
        <begin position="55"/>
        <end position="119"/>
    </location>
</feature>
<sequence length="123" mass="13996">MIIYTIRQIQSNSDTQNEKPIIYTAIEKEAVFKGGDSKLNQYISQHLNIPESAHNFSGKVIVNFVVNEDGSVSNIEIKQTIPIELKNEIEKLFKNMPNWTPAKSEGKNVKMRKIFPVLFSGNE</sequence>
<dbReference type="Proteomes" id="UP000192393">
    <property type="component" value="Unassembled WGS sequence"/>
</dbReference>